<evidence type="ECO:0000313" key="1">
    <source>
        <dbReference type="EMBL" id="CAB4585881.1"/>
    </source>
</evidence>
<sequence>MNLSDPTPTELLDLSTLLDHHHAASGDIDAPRWCGLVHEEVARRFAALEEGGRLQDEARAARGG</sequence>
<name>A0A6J6FAI5_9ZZZZ</name>
<protein>
    <submittedName>
        <fullName evidence="1">Unannotated protein</fullName>
    </submittedName>
</protein>
<dbReference type="AlphaFoldDB" id="A0A6J6FAI5"/>
<accession>A0A6J6FAI5</accession>
<dbReference type="EMBL" id="CAEZSR010000188">
    <property type="protein sequence ID" value="CAB4585881.1"/>
    <property type="molecule type" value="Genomic_DNA"/>
</dbReference>
<reference evidence="1" key="1">
    <citation type="submission" date="2020-05" db="EMBL/GenBank/DDBJ databases">
        <authorList>
            <person name="Chiriac C."/>
            <person name="Salcher M."/>
            <person name="Ghai R."/>
            <person name="Kavagutti S V."/>
        </authorList>
    </citation>
    <scope>NUCLEOTIDE SEQUENCE</scope>
</reference>
<organism evidence="1">
    <name type="scientific">freshwater metagenome</name>
    <dbReference type="NCBI Taxonomy" id="449393"/>
    <lineage>
        <taxon>unclassified sequences</taxon>
        <taxon>metagenomes</taxon>
        <taxon>ecological metagenomes</taxon>
    </lineage>
</organism>
<gene>
    <name evidence="1" type="ORF">UFOPK1493_03409</name>
</gene>
<proteinExistence type="predicted"/>